<protein>
    <recommendedName>
        <fullName evidence="5">DUF3558 domain-containing protein</fullName>
    </recommendedName>
</protein>
<gene>
    <name evidence="3" type="ORF">F7O44_04620</name>
</gene>
<dbReference type="AlphaFoldDB" id="A0A7K3M0B7"/>
<sequence length="231" mass="23733">MRRFRRLVLPAGMVLTLAVASCGSDDDAADAPSPTAENTDVAPENDVPGDDENAGAEDDDAADGDGDGDADGVDEGGEAEPENGTADDDPAEDDLDEAPRGGGAVPGSCPEEVLEAGADIATQYDHVEVGPVDGLDVLTCEWRAAGNGIASVEVSFSSELIGMDLADVEHAEEVRVGGVEGHVMHSEEGQVNMFQFHTEGLFITGGSIDLEDIEPDDVLVLAEAAIEALAS</sequence>
<reference evidence="3 4" key="1">
    <citation type="submission" date="2019-11" db="EMBL/GenBank/DDBJ databases">
        <authorList>
            <person name="Li X.-J."/>
            <person name="Feng X.-M."/>
        </authorList>
    </citation>
    <scope>NUCLEOTIDE SEQUENCE [LARGE SCALE GENOMIC DNA]</scope>
    <source>
        <strain evidence="3 4">XMNu-373</strain>
    </source>
</reference>
<comment type="caution">
    <text evidence="3">The sequence shown here is derived from an EMBL/GenBank/DDBJ whole genome shotgun (WGS) entry which is preliminary data.</text>
</comment>
<dbReference type="RefSeq" id="WP_162448947.1">
    <property type="nucleotide sequence ID" value="NZ_WLZY01000001.1"/>
</dbReference>
<dbReference type="PROSITE" id="PS51257">
    <property type="entry name" value="PROKAR_LIPOPROTEIN"/>
    <property type="match status" value="1"/>
</dbReference>
<dbReference type="EMBL" id="WLZY01000001">
    <property type="protein sequence ID" value="NDL56352.1"/>
    <property type="molecule type" value="Genomic_DNA"/>
</dbReference>
<organism evidence="3 4">
    <name type="scientific">Phytoactinopolyspora mesophila</name>
    <dbReference type="NCBI Taxonomy" id="2650750"/>
    <lineage>
        <taxon>Bacteria</taxon>
        <taxon>Bacillati</taxon>
        <taxon>Actinomycetota</taxon>
        <taxon>Actinomycetes</taxon>
        <taxon>Jiangellales</taxon>
        <taxon>Jiangellaceae</taxon>
        <taxon>Phytoactinopolyspora</taxon>
    </lineage>
</organism>
<evidence type="ECO:0008006" key="5">
    <source>
        <dbReference type="Google" id="ProtNLM"/>
    </source>
</evidence>
<keyword evidence="4" id="KW-1185">Reference proteome</keyword>
<dbReference type="Proteomes" id="UP000460435">
    <property type="component" value="Unassembled WGS sequence"/>
</dbReference>
<feature type="region of interest" description="Disordered" evidence="1">
    <location>
        <begin position="23"/>
        <end position="110"/>
    </location>
</feature>
<accession>A0A7K3M0B7</accession>
<keyword evidence="2" id="KW-0732">Signal</keyword>
<name>A0A7K3M0B7_9ACTN</name>
<feature type="signal peptide" evidence="2">
    <location>
        <begin position="1"/>
        <end position="20"/>
    </location>
</feature>
<evidence type="ECO:0000313" key="4">
    <source>
        <dbReference type="Proteomes" id="UP000460435"/>
    </source>
</evidence>
<evidence type="ECO:0000256" key="2">
    <source>
        <dbReference type="SAM" id="SignalP"/>
    </source>
</evidence>
<evidence type="ECO:0000313" key="3">
    <source>
        <dbReference type="EMBL" id="NDL56352.1"/>
    </source>
</evidence>
<evidence type="ECO:0000256" key="1">
    <source>
        <dbReference type="SAM" id="MobiDB-lite"/>
    </source>
</evidence>
<proteinExistence type="predicted"/>
<feature type="compositionally biased region" description="Acidic residues" evidence="1">
    <location>
        <begin position="47"/>
        <end position="96"/>
    </location>
</feature>
<feature type="chain" id="PRO_5039423929" description="DUF3558 domain-containing protein" evidence="2">
    <location>
        <begin position="21"/>
        <end position="231"/>
    </location>
</feature>